<organism evidence="2">
    <name type="scientific">candidate division WS2 bacterium ADurb.Bin280</name>
    <dbReference type="NCBI Taxonomy" id="1852829"/>
    <lineage>
        <taxon>Bacteria</taxon>
        <taxon>candidate division WS2</taxon>
    </lineage>
</organism>
<evidence type="ECO:0000256" key="1">
    <source>
        <dbReference type="SAM" id="Phobius"/>
    </source>
</evidence>
<feature type="transmembrane region" description="Helical" evidence="1">
    <location>
        <begin position="25"/>
        <end position="47"/>
    </location>
</feature>
<name>A0A1V5SDN5_9BACT</name>
<evidence type="ECO:0000313" key="2">
    <source>
        <dbReference type="EMBL" id="OQA52597.1"/>
    </source>
</evidence>
<keyword evidence="1" id="KW-0812">Transmembrane</keyword>
<dbReference type="EMBL" id="MWBO01000028">
    <property type="protein sequence ID" value="OQA52597.1"/>
    <property type="molecule type" value="Genomic_DNA"/>
</dbReference>
<proteinExistence type="predicted"/>
<sequence length="163" mass="17195">MAPRVATAGGHTPTVVSKPRSNRPIGVMLLVLLGLVVLTIFGQAIIASARESAMMARADNGADYTLPKWAQLSADEKSRIEREQSMLPKIGSQAPPSVASPMAEDHFGVAGLDVKSGDVIRVRGKTLAIVRAVRDTSFGTIAVWTTPAPPMGMIYGDSVEIAN</sequence>
<keyword evidence="1" id="KW-0472">Membrane</keyword>
<dbReference type="AlphaFoldDB" id="A0A1V5SDN5"/>
<protein>
    <submittedName>
        <fullName evidence="2">Uncharacterized protein</fullName>
    </submittedName>
</protein>
<reference evidence="2" key="1">
    <citation type="submission" date="2017-02" db="EMBL/GenBank/DDBJ databases">
        <title>Delving into the versatile metabolic prowess of the omnipresent phylum Bacteroidetes.</title>
        <authorList>
            <person name="Nobu M.K."/>
            <person name="Mei R."/>
            <person name="Narihiro T."/>
            <person name="Kuroda K."/>
            <person name="Liu W.-T."/>
        </authorList>
    </citation>
    <scope>NUCLEOTIDE SEQUENCE</scope>
    <source>
        <strain evidence="2">ADurb.Bin280</strain>
    </source>
</reference>
<comment type="caution">
    <text evidence="2">The sequence shown here is derived from an EMBL/GenBank/DDBJ whole genome shotgun (WGS) entry which is preliminary data.</text>
</comment>
<keyword evidence="1" id="KW-1133">Transmembrane helix</keyword>
<gene>
    <name evidence="2" type="ORF">BWY43_00468</name>
</gene>
<dbReference type="Proteomes" id="UP000485367">
    <property type="component" value="Unassembled WGS sequence"/>
</dbReference>
<accession>A0A1V5SDN5</accession>